<comment type="caution">
    <text evidence="2">The sequence shown here is derived from an EMBL/GenBank/DDBJ whole genome shotgun (WGS) entry which is preliminary data.</text>
</comment>
<keyword evidence="3" id="KW-1185">Reference proteome</keyword>
<feature type="transmembrane region" description="Helical" evidence="1">
    <location>
        <begin position="917"/>
        <end position="942"/>
    </location>
</feature>
<dbReference type="Gene3D" id="3.30.70.1440">
    <property type="entry name" value="Multidrug efflux transporter AcrB pore domain"/>
    <property type="match status" value="1"/>
</dbReference>
<proteinExistence type="predicted"/>
<feature type="transmembrane region" description="Helical" evidence="1">
    <location>
        <begin position="995"/>
        <end position="1025"/>
    </location>
</feature>
<dbReference type="PANTHER" id="PTHR32063:SF21">
    <property type="entry name" value="MULTIDRUG RESISTANCE PROTEIN MDTB"/>
    <property type="match status" value="1"/>
</dbReference>
<dbReference type="NCBIfam" id="NF033617">
    <property type="entry name" value="RND_permease_2"/>
    <property type="match status" value="1"/>
</dbReference>
<dbReference type="Proteomes" id="UP001200741">
    <property type="component" value="Unassembled WGS sequence"/>
</dbReference>
<feature type="transmembrane region" description="Helical" evidence="1">
    <location>
        <begin position="866"/>
        <end position="884"/>
    </location>
</feature>
<keyword evidence="1" id="KW-1133">Transmembrane helix</keyword>
<name>A0ABS8XYY1_9BURK</name>
<protein>
    <submittedName>
        <fullName evidence="2">Multidrug efflux RND transporter permease subunit</fullName>
    </submittedName>
</protein>
<feature type="transmembrane region" description="Helical" evidence="1">
    <location>
        <begin position="339"/>
        <end position="358"/>
    </location>
</feature>
<feature type="transmembrane region" description="Helical" evidence="1">
    <location>
        <begin position="536"/>
        <end position="556"/>
    </location>
</feature>
<dbReference type="SUPFAM" id="SSF82693">
    <property type="entry name" value="Multidrug efflux transporter AcrB pore domain, PN1, PN2, PC1 and PC2 subdomains"/>
    <property type="match status" value="4"/>
</dbReference>
<gene>
    <name evidence="2" type="ORF">LXT13_21845</name>
</gene>
<reference evidence="2 3" key="1">
    <citation type="submission" date="2021-12" db="EMBL/GenBank/DDBJ databases">
        <title>Genome seq of P8.</title>
        <authorList>
            <person name="Seo T."/>
        </authorList>
    </citation>
    <scope>NUCLEOTIDE SEQUENCE [LARGE SCALE GENOMIC DNA]</scope>
    <source>
        <strain evidence="2 3">P8</strain>
    </source>
</reference>
<dbReference type="Gene3D" id="3.30.2090.10">
    <property type="entry name" value="Multidrug efflux transporter AcrB TolC docking domain, DN and DC subdomains"/>
    <property type="match status" value="2"/>
</dbReference>
<evidence type="ECO:0000313" key="2">
    <source>
        <dbReference type="EMBL" id="MCE4557047.1"/>
    </source>
</evidence>
<evidence type="ECO:0000313" key="3">
    <source>
        <dbReference type="Proteomes" id="UP001200741"/>
    </source>
</evidence>
<dbReference type="RefSeq" id="WP_233374429.1">
    <property type="nucleotide sequence ID" value="NZ_JAJTWU010000009.1"/>
</dbReference>
<dbReference type="SUPFAM" id="SSF82714">
    <property type="entry name" value="Multidrug efflux transporter AcrB TolC docking domain, DN and DC subdomains"/>
    <property type="match status" value="2"/>
</dbReference>
<keyword evidence="1" id="KW-0472">Membrane</keyword>
<dbReference type="InterPro" id="IPR027463">
    <property type="entry name" value="AcrB_DN_DC_subdom"/>
</dbReference>
<dbReference type="PANTHER" id="PTHR32063">
    <property type="match status" value="1"/>
</dbReference>
<sequence>MNPSRLFIARPVATSLLMLAIVLAGALAYRLLPVSALPEVDYPTIQVTTLYPGASPDVMTSSVTAPLERQFGQMPGLAQMSSSSSGGASVITLRFELSLSLDVAEQEVQAAINAGSNLLPTDLPMPPVYSKVNPADAPVVTIAISSTTLPVTRVHDLVESRLAQKISQVPGVGFVGIAGGRRPAVRIQADPGALASLGLSVDDLRTAVGSANVNQSKGSFDGPLRASTLDANDQLKSAAEYANLVIAYKNGSPVRLKDVARLVDDAENLRLAAWAGQTGKGSTTAVILNVQRQPGANVIDTVDRVRAVLPQLQAALPASLDVQVLSDRTTTIRASVRDVQHELLFAIVLVIGVIFVFLRSVPATIIPAVAVPVSLVGTFGVMYMAGFSINNLTLMALVISTGFVVDDAIVMIENIARHMEEGGEGVSAFQAALTGSQQIGFTIISLTVSLIAVLIPLLFMGDVVGRLFHEFAITLAVSILISAFVSLTLTPMMCARLLKHEHDEDHGRLWRAVGHAFDRTIAGYGRMLDWVLDRSAATLIVFLATLLLTGVLYLLVPKGFFPMQDTGQLQGITEAAQATSFEAMAQHQQRLAERVLQDPAVESVSSFIGVDGGNTTLNQGRLQIALKPKESRGASAAEVARRIADAASVEPGIALYLQPVQDLTIEDRIAKTQYQFTLSSPDAAELSRSTTAVLARLRDVKAITDVASDQQEQGLQAFVDIDRDAAGRLGVSVAAIDSALYSAFGQRLISTIFTQSNQYRVVLEVAPDFRRGLDGLQRLYVPGTGGTQVPLSSVARFSERLAPLAVNHVAQFPSATVSFNLAPGASLGEAVKAIRTEVDALQLPLSVETRFEGAALAFQASLTSTLLLIVAAIVTMYIVLGVLYESTIHPLTILSTLPSAGLGALLALLAFRLDLDIIAIIGIVLLIGIVKKNAIMMIDFALEAERDAKLPPREAIHQAALMRFRPILMTTMAALLGALPLMLGTGVGSELRHPLGVVMVGGLIVSQLLTLFTTPVIYLGFAALAARLRRGRQERAPA</sequence>
<dbReference type="Gene3D" id="1.20.1640.10">
    <property type="entry name" value="Multidrug efflux transporter AcrB transmembrane domain"/>
    <property type="match status" value="2"/>
</dbReference>
<evidence type="ECO:0000256" key="1">
    <source>
        <dbReference type="SAM" id="Phobius"/>
    </source>
</evidence>
<feature type="transmembrane region" description="Helical" evidence="1">
    <location>
        <begin position="439"/>
        <end position="459"/>
    </location>
</feature>
<dbReference type="InterPro" id="IPR001036">
    <property type="entry name" value="Acrflvin-R"/>
</dbReference>
<dbReference type="Pfam" id="PF00873">
    <property type="entry name" value="ACR_tran"/>
    <property type="match status" value="1"/>
</dbReference>
<accession>A0ABS8XYY1</accession>
<feature type="transmembrane region" description="Helical" evidence="1">
    <location>
        <begin position="963"/>
        <end position="983"/>
    </location>
</feature>
<dbReference type="Gene3D" id="3.30.70.1430">
    <property type="entry name" value="Multidrug efflux transporter AcrB pore domain"/>
    <property type="match status" value="2"/>
</dbReference>
<dbReference type="EMBL" id="JAJTWU010000009">
    <property type="protein sequence ID" value="MCE4557047.1"/>
    <property type="molecule type" value="Genomic_DNA"/>
</dbReference>
<keyword evidence="1" id="KW-0812">Transmembrane</keyword>
<feature type="transmembrane region" description="Helical" evidence="1">
    <location>
        <begin position="365"/>
        <end position="386"/>
    </location>
</feature>
<dbReference type="SUPFAM" id="SSF82866">
    <property type="entry name" value="Multidrug efflux transporter AcrB transmembrane domain"/>
    <property type="match status" value="2"/>
</dbReference>
<organism evidence="2 3">
    <name type="scientific">Pelomonas cellulosilytica</name>
    <dbReference type="NCBI Taxonomy" id="2906762"/>
    <lineage>
        <taxon>Bacteria</taxon>
        <taxon>Pseudomonadati</taxon>
        <taxon>Pseudomonadota</taxon>
        <taxon>Betaproteobacteria</taxon>
        <taxon>Burkholderiales</taxon>
        <taxon>Sphaerotilaceae</taxon>
        <taxon>Roseateles</taxon>
    </lineage>
</organism>
<feature type="transmembrane region" description="Helical" evidence="1">
    <location>
        <begin position="471"/>
        <end position="490"/>
    </location>
</feature>
<dbReference type="Gene3D" id="3.30.70.1320">
    <property type="entry name" value="Multidrug efflux transporter AcrB pore domain like"/>
    <property type="match status" value="1"/>
</dbReference>
<dbReference type="PRINTS" id="PR00702">
    <property type="entry name" value="ACRIFLAVINRP"/>
</dbReference>